<evidence type="ECO:0000313" key="2">
    <source>
        <dbReference type="Proteomes" id="UP001160148"/>
    </source>
</evidence>
<dbReference type="EMBL" id="CARXXK010001028">
    <property type="protein sequence ID" value="CAI6372237.1"/>
    <property type="molecule type" value="Genomic_DNA"/>
</dbReference>
<keyword evidence="2" id="KW-1185">Reference proteome</keyword>
<protein>
    <submittedName>
        <fullName evidence="1">Uncharacterized protein</fullName>
    </submittedName>
</protein>
<accession>A0AAV0XXQ7</accession>
<proteinExistence type="predicted"/>
<comment type="caution">
    <text evidence="1">The sequence shown here is derived from an EMBL/GenBank/DDBJ whole genome shotgun (WGS) entry which is preliminary data.</text>
</comment>
<evidence type="ECO:0000313" key="1">
    <source>
        <dbReference type="EMBL" id="CAI6372237.1"/>
    </source>
</evidence>
<organism evidence="1 2">
    <name type="scientific">Macrosiphum euphorbiae</name>
    <name type="common">potato aphid</name>
    <dbReference type="NCBI Taxonomy" id="13131"/>
    <lineage>
        <taxon>Eukaryota</taxon>
        <taxon>Metazoa</taxon>
        <taxon>Ecdysozoa</taxon>
        <taxon>Arthropoda</taxon>
        <taxon>Hexapoda</taxon>
        <taxon>Insecta</taxon>
        <taxon>Pterygota</taxon>
        <taxon>Neoptera</taxon>
        <taxon>Paraneoptera</taxon>
        <taxon>Hemiptera</taxon>
        <taxon>Sternorrhyncha</taxon>
        <taxon>Aphidomorpha</taxon>
        <taxon>Aphidoidea</taxon>
        <taxon>Aphididae</taxon>
        <taxon>Macrosiphini</taxon>
        <taxon>Macrosiphum</taxon>
    </lineage>
</organism>
<name>A0AAV0XXQ7_9HEMI</name>
<reference evidence="1 2" key="1">
    <citation type="submission" date="2023-01" db="EMBL/GenBank/DDBJ databases">
        <authorList>
            <person name="Whitehead M."/>
        </authorList>
    </citation>
    <scope>NUCLEOTIDE SEQUENCE [LARGE SCALE GENOMIC DNA]</scope>
</reference>
<sequence length="124" mass="14407">MGPTAITVFKKDIRTNNFVESYHASLLRLIKPHPRVWEFLNQLLFLENQSFVEFRQLKQNLKIRNGVPTRARTANTEAIKDFLVDYTQDLNSDRLLSFLRRAGHRVDGYIIQEIGLGSYPSVEV</sequence>
<dbReference type="AlphaFoldDB" id="A0AAV0XXQ7"/>
<gene>
    <name evidence="1" type="ORF">MEUPH1_LOCUS26137</name>
</gene>
<dbReference type="Proteomes" id="UP001160148">
    <property type="component" value="Unassembled WGS sequence"/>
</dbReference>